<feature type="transmembrane region" description="Helical" evidence="1">
    <location>
        <begin position="145"/>
        <end position="163"/>
    </location>
</feature>
<keyword evidence="1" id="KW-0472">Membrane</keyword>
<evidence type="ECO:0000313" key="3">
    <source>
        <dbReference type="EMBL" id="AGA66394.1"/>
    </source>
</evidence>
<evidence type="ECO:0000259" key="2">
    <source>
        <dbReference type="Pfam" id="PF14358"/>
    </source>
</evidence>
<dbReference type="RefSeq" id="WP_015274388.1">
    <property type="nucleotide sequence ID" value="NC_019908.1"/>
</dbReference>
<dbReference type="KEGG" id="bpip:BPP43_05750"/>
<dbReference type="InterPro" id="IPR025517">
    <property type="entry name" value="DUF4405"/>
</dbReference>
<accession>A0A3B6VMP0</accession>
<sequence length="217" mass="25541">MKNIIKIFIDIIMTILFFILLAYNLTGRTIHEYLGFLIFAFFIVHHILNFNWCKNLFKGKYNLTRTFNTFINVMLFICMLGLIITGILFNKDLVEFFNLSSIKVINKKLHVICSYWGFIFMSAHLGMHWGIFINMSKKFINIKKPICITIALLIAIYGIVSFIKRDLHNVIFLITKLNNYDEPAAFFFMDHIAIMGLFIFITYYLCRLSTKLNKVNQ</sequence>
<name>A0A3B6VMP0_BRAPL</name>
<proteinExistence type="predicted"/>
<dbReference type="EMBL" id="CP002873">
    <property type="protein sequence ID" value="AGA66394.1"/>
    <property type="molecule type" value="Genomic_DNA"/>
</dbReference>
<feature type="transmembrane region" description="Helical" evidence="1">
    <location>
        <begin position="7"/>
        <end position="24"/>
    </location>
</feature>
<reference evidence="3 4" key="1">
    <citation type="journal article" date="2013" name="Genome Announc.">
        <title>Complete Genome Sequence of the Porcine Strain Brachyspira pilosicoli P43/6/78(T.).</title>
        <authorList>
            <person name="Lin C."/>
            <person name="den Bakker H.C."/>
            <person name="Suzuki H."/>
            <person name="Lefebure T."/>
            <person name="Ponnala L."/>
            <person name="Sun Q."/>
            <person name="Stanhope M.J."/>
            <person name="Wiedmann M."/>
            <person name="Duhamel G.E."/>
        </authorList>
    </citation>
    <scope>NUCLEOTIDE SEQUENCE [LARGE SCALE GENOMIC DNA]</scope>
    <source>
        <strain evidence="3 4">P43/6/78</strain>
    </source>
</reference>
<feature type="transmembrane region" description="Helical" evidence="1">
    <location>
        <begin position="69"/>
        <end position="89"/>
    </location>
</feature>
<keyword evidence="1" id="KW-1133">Transmembrane helix</keyword>
<feature type="transmembrane region" description="Helical" evidence="1">
    <location>
        <begin position="30"/>
        <end position="48"/>
    </location>
</feature>
<feature type="transmembrane region" description="Helical" evidence="1">
    <location>
        <begin position="109"/>
        <end position="133"/>
    </location>
</feature>
<dbReference type="Proteomes" id="UP000010793">
    <property type="component" value="Chromosome"/>
</dbReference>
<organism evidence="3 4">
    <name type="scientific">Brachyspira pilosicoli P43/6/78</name>
    <dbReference type="NCBI Taxonomy" id="1042417"/>
    <lineage>
        <taxon>Bacteria</taxon>
        <taxon>Pseudomonadati</taxon>
        <taxon>Spirochaetota</taxon>
        <taxon>Spirochaetia</taxon>
        <taxon>Brachyspirales</taxon>
        <taxon>Brachyspiraceae</taxon>
        <taxon>Brachyspira</taxon>
    </lineage>
</organism>
<dbReference type="AlphaFoldDB" id="A0A3B6VMP0"/>
<protein>
    <recommendedName>
        <fullName evidence="2">Flavinylation-associated cytochrome domain-containing protein</fullName>
    </recommendedName>
</protein>
<feature type="transmembrane region" description="Helical" evidence="1">
    <location>
        <begin position="183"/>
        <end position="206"/>
    </location>
</feature>
<evidence type="ECO:0000256" key="1">
    <source>
        <dbReference type="SAM" id="Phobius"/>
    </source>
</evidence>
<gene>
    <name evidence="3" type="ORF">BPP43_05750</name>
</gene>
<dbReference type="Pfam" id="PF14358">
    <property type="entry name" value="DUF4405"/>
    <property type="match status" value="1"/>
</dbReference>
<evidence type="ECO:0000313" key="4">
    <source>
        <dbReference type="Proteomes" id="UP000010793"/>
    </source>
</evidence>
<feature type="domain" description="Flavinylation-associated cytochrome" evidence="2">
    <location>
        <begin position="70"/>
        <end position="129"/>
    </location>
</feature>
<keyword evidence="1" id="KW-0812">Transmembrane</keyword>
<keyword evidence="4" id="KW-1185">Reference proteome</keyword>